<organism evidence="3 4">
    <name type="scientific">Sphaerisporangium corydalis</name>
    <dbReference type="NCBI Taxonomy" id="1441875"/>
    <lineage>
        <taxon>Bacteria</taxon>
        <taxon>Bacillati</taxon>
        <taxon>Actinomycetota</taxon>
        <taxon>Actinomycetes</taxon>
        <taxon>Streptosporangiales</taxon>
        <taxon>Streptosporangiaceae</taxon>
        <taxon>Sphaerisporangium</taxon>
    </lineage>
</organism>
<feature type="compositionally biased region" description="Low complexity" evidence="1">
    <location>
        <begin position="8"/>
        <end position="20"/>
    </location>
</feature>
<gene>
    <name evidence="3" type="ORF">ACFO8L_24185</name>
</gene>
<sequence length="551" mass="59351">MSESSGLPRAAGTAAPTGARPRIRHNDYSPLVPPPLGGWAPHLPVSVVIPAYGGQHRLDLTLAALATQTYPPGLMEIIVVDDGSEPPLRLPAIRPEHTRLVSGADGGWGTAHALNSGIRLAEGEIVQRLDSDMVICREHIEALMRWHHLTDYVVTIGAKVFVQEPDLTAAEVYAAVGEGGLDTLFDMESAVPSSTEATIRRLDGLRASRNPYHVCTGPTVSFRRTLFHTVGGLDPNVLRGEDTEFAYRLAMSGAVFVPDMQARAVHLGLPAQRVDKDSTVRVVAPFLAHRVPLRRDLRKERGRTWLVPYAEVVLDVRGAAEAQVGAAVAGALGGSLPDVAVTLVGPWAELPEGRHQVLTDPGFETRLVREQFRYDDRVRLVSAPVPDPAPVPFRYTGPVDVPLDRRSLELMIKAMTENLNGMLVVEFPDGRTARLERTDAVNRARLLAAPGEDLAEVIEQVYGVRRGAASEFWPPAAKDRPAKAPRAQSAAPKDGPGKRDTGEPAGRDTGEPGGHDTGEPAGRDASEGRPGRSAPQPAALVNRLRTAFRGR</sequence>
<feature type="region of interest" description="Disordered" evidence="1">
    <location>
        <begin position="473"/>
        <end position="551"/>
    </location>
</feature>
<keyword evidence="3" id="KW-0808">Transferase</keyword>
<dbReference type="Gene3D" id="3.90.550.10">
    <property type="entry name" value="Spore Coat Polysaccharide Biosynthesis Protein SpsA, Chain A"/>
    <property type="match status" value="1"/>
</dbReference>
<feature type="domain" description="Glycosyltransferase 2-like" evidence="2">
    <location>
        <begin position="46"/>
        <end position="229"/>
    </location>
</feature>
<dbReference type="InterPro" id="IPR001173">
    <property type="entry name" value="Glyco_trans_2-like"/>
</dbReference>
<dbReference type="SUPFAM" id="SSF53448">
    <property type="entry name" value="Nucleotide-diphospho-sugar transferases"/>
    <property type="match status" value="1"/>
</dbReference>
<protein>
    <submittedName>
        <fullName evidence="3">Glycosyltransferase</fullName>
        <ecNumber evidence="3">2.4.-.-</ecNumber>
    </submittedName>
</protein>
<feature type="region of interest" description="Disordered" evidence="1">
    <location>
        <begin position="1"/>
        <end position="28"/>
    </location>
</feature>
<dbReference type="GO" id="GO:0016757">
    <property type="term" value="F:glycosyltransferase activity"/>
    <property type="evidence" value="ECO:0007669"/>
    <property type="project" value="UniProtKB-KW"/>
</dbReference>
<accession>A0ABV9EIF9</accession>
<dbReference type="PANTHER" id="PTHR43685">
    <property type="entry name" value="GLYCOSYLTRANSFERASE"/>
    <property type="match status" value="1"/>
</dbReference>
<evidence type="ECO:0000313" key="3">
    <source>
        <dbReference type="EMBL" id="MFC4589212.1"/>
    </source>
</evidence>
<dbReference type="Proteomes" id="UP001595891">
    <property type="component" value="Unassembled WGS sequence"/>
</dbReference>
<comment type="caution">
    <text evidence="3">The sequence shown here is derived from an EMBL/GenBank/DDBJ whole genome shotgun (WGS) entry which is preliminary data.</text>
</comment>
<dbReference type="RefSeq" id="WP_262847641.1">
    <property type="nucleotide sequence ID" value="NZ_JANZYP010000066.1"/>
</dbReference>
<dbReference type="EC" id="2.4.-.-" evidence="3"/>
<evidence type="ECO:0000259" key="2">
    <source>
        <dbReference type="Pfam" id="PF00535"/>
    </source>
</evidence>
<evidence type="ECO:0000256" key="1">
    <source>
        <dbReference type="SAM" id="MobiDB-lite"/>
    </source>
</evidence>
<dbReference type="InterPro" id="IPR050834">
    <property type="entry name" value="Glycosyltransf_2"/>
</dbReference>
<keyword evidence="3" id="KW-0328">Glycosyltransferase</keyword>
<dbReference type="Pfam" id="PF00535">
    <property type="entry name" value="Glycos_transf_2"/>
    <property type="match status" value="1"/>
</dbReference>
<keyword evidence="4" id="KW-1185">Reference proteome</keyword>
<reference evidence="4" key="1">
    <citation type="journal article" date="2019" name="Int. J. Syst. Evol. Microbiol.">
        <title>The Global Catalogue of Microorganisms (GCM) 10K type strain sequencing project: providing services to taxonomists for standard genome sequencing and annotation.</title>
        <authorList>
            <consortium name="The Broad Institute Genomics Platform"/>
            <consortium name="The Broad Institute Genome Sequencing Center for Infectious Disease"/>
            <person name="Wu L."/>
            <person name="Ma J."/>
        </authorList>
    </citation>
    <scope>NUCLEOTIDE SEQUENCE [LARGE SCALE GENOMIC DNA]</scope>
    <source>
        <strain evidence="4">CCUG 49560</strain>
    </source>
</reference>
<feature type="compositionally biased region" description="Basic and acidic residues" evidence="1">
    <location>
        <begin position="495"/>
        <end position="530"/>
    </location>
</feature>
<dbReference type="InterPro" id="IPR029044">
    <property type="entry name" value="Nucleotide-diphossugar_trans"/>
</dbReference>
<proteinExistence type="predicted"/>
<name>A0ABV9EIF9_9ACTN</name>
<dbReference type="EMBL" id="JBHSFN010000015">
    <property type="protein sequence ID" value="MFC4589212.1"/>
    <property type="molecule type" value="Genomic_DNA"/>
</dbReference>
<evidence type="ECO:0000313" key="4">
    <source>
        <dbReference type="Proteomes" id="UP001595891"/>
    </source>
</evidence>
<dbReference type="CDD" id="cd00761">
    <property type="entry name" value="Glyco_tranf_GTA_type"/>
    <property type="match status" value="1"/>
</dbReference>
<dbReference type="PANTHER" id="PTHR43685:SF2">
    <property type="entry name" value="GLYCOSYLTRANSFERASE 2-LIKE DOMAIN-CONTAINING PROTEIN"/>
    <property type="match status" value="1"/>
</dbReference>